<dbReference type="EMBL" id="CAJRST010005557">
    <property type="protein sequence ID" value="CAG5890666.1"/>
    <property type="molecule type" value="Genomic_DNA"/>
</dbReference>
<accession>A0A8S4AYK8</accession>
<name>A0A8S4AYK8_9TELE</name>
<evidence type="ECO:0000313" key="9">
    <source>
        <dbReference type="EMBL" id="CAG5890666.1"/>
    </source>
</evidence>
<gene>
    <name evidence="9" type="ORF">MMEN_LOCUS6281</name>
</gene>
<evidence type="ECO:0000256" key="6">
    <source>
        <dbReference type="ARBA" id="ARBA00023320"/>
    </source>
</evidence>
<proteinExistence type="inferred from homology"/>
<dbReference type="PANTHER" id="PTHR14403">
    <property type="entry name" value="RFAMIDE PEPTIDE GONADOTROPIN INHIBITORY HORMONE"/>
    <property type="match status" value="1"/>
</dbReference>
<dbReference type="GO" id="GO:0032277">
    <property type="term" value="P:negative regulation of gonadotropin secretion"/>
    <property type="evidence" value="ECO:0007669"/>
    <property type="project" value="TreeGrafter"/>
</dbReference>
<evidence type="ECO:0000256" key="7">
    <source>
        <dbReference type="SAM" id="MobiDB-lite"/>
    </source>
</evidence>
<evidence type="ECO:0000256" key="1">
    <source>
        <dbReference type="ARBA" id="ARBA00004613"/>
    </source>
</evidence>
<dbReference type="InterPro" id="IPR026297">
    <property type="entry name" value="FMRFamide-related/fGRP"/>
</dbReference>
<keyword evidence="5" id="KW-0027">Amidation</keyword>
<evidence type="ECO:0000313" key="10">
    <source>
        <dbReference type="Proteomes" id="UP000677803"/>
    </source>
</evidence>
<keyword evidence="10" id="KW-1185">Reference proteome</keyword>
<feature type="signal peptide" evidence="8">
    <location>
        <begin position="1"/>
        <end position="29"/>
    </location>
</feature>
<dbReference type="OrthoDB" id="8834619at2759"/>
<keyword evidence="6" id="KW-0527">Neuropeptide</keyword>
<comment type="subcellular location">
    <subcellularLocation>
        <location evidence="1">Secreted</location>
    </subcellularLocation>
</comment>
<organism evidence="9 10">
    <name type="scientific">Menidia menidia</name>
    <name type="common">Atlantic silverside</name>
    <dbReference type="NCBI Taxonomy" id="238744"/>
    <lineage>
        <taxon>Eukaryota</taxon>
        <taxon>Metazoa</taxon>
        <taxon>Chordata</taxon>
        <taxon>Craniata</taxon>
        <taxon>Vertebrata</taxon>
        <taxon>Euteleostomi</taxon>
        <taxon>Actinopterygii</taxon>
        <taxon>Neopterygii</taxon>
        <taxon>Teleostei</taxon>
        <taxon>Neoteleostei</taxon>
        <taxon>Acanthomorphata</taxon>
        <taxon>Ovalentaria</taxon>
        <taxon>Atherinomorphae</taxon>
        <taxon>Atheriniformes</taxon>
        <taxon>Atherinopsidae</taxon>
        <taxon>Menidiinae</taxon>
        <taxon>Menidia</taxon>
    </lineage>
</organism>
<feature type="region of interest" description="Disordered" evidence="7">
    <location>
        <begin position="188"/>
        <end position="207"/>
    </location>
</feature>
<feature type="chain" id="PRO_5035854087" evidence="8">
    <location>
        <begin position="30"/>
        <end position="207"/>
    </location>
</feature>
<protein>
    <submittedName>
        <fullName evidence="9">(Atlantic silverside) hypothetical protein</fullName>
    </submittedName>
</protein>
<dbReference type="AlphaFoldDB" id="A0A8S4AYK8"/>
<evidence type="ECO:0000256" key="5">
    <source>
        <dbReference type="ARBA" id="ARBA00022815"/>
    </source>
</evidence>
<dbReference type="GO" id="GO:0005102">
    <property type="term" value="F:signaling receptor binding"/>
    <property type="evidence" value="ECO:0007669"/>
    <property type="project" value="TreeGrafter"/>
</dbReference>
<evidence type="ECO:0000256" key="4">
    <source>
        <dbReference type="ARBA" id="ARBA00022729"/>
    </source>
</evidence>
<sequence length="207" mass="23325">MLSWEKLSNITVSMLVVLLVLGGLGATAASDLHVFGKSVYRDDSLQSSKDGRHVLRKLPYQQPKSGLRRSLDLESYNVHVRPTTSRISLPTILKLYPPTAKPLHMHANMPMRFGRESSPSDDKVPNSSPNMPQRFGRSWELIQMCAECRGVRDAPSPVLPQRFGRNAPYWSLLRTLASEHLLNTGLHWSEDFDNTSSSEEEGDMEHK</sequence>
<comment type="caution">
    <text evidence="9">The sequence shown here is derived from an EMBL/GenBank/DDBJ whole genome shotgun (WGS) entry which is preliminary data.</text>
</comment>
<feature type="compositionally biased region" description="Acidic residues" evidence="7">
    <location>
        <begin position="198"/>
        <end position="207"/>
    </location>
</feature>
<dbReference type="Proteomes" id="UP000677803">
    <property type="component" value="Unassembled WGS sequence"/>
</dbReference>
<evidence type="ECO:0000256" key="3">
    <source>
        <dbReference type="ARBA" id="ARBA00022525"/>
    </source>
</evidence>
<evidence type="ECO:0000256" key="8">
    <source>
        <dbReference type="SAM" id="SignalP"/>
    </source>
</evidence>
<reference evidence="9" key="1">
    <citation type="submission" date="2021-05" db="EMBL/GenBank/DDBJ databases">
        <authorList>
            <person name="Tigano A."/>
        </authorList>
    </citation>
    <scope>NUCLEOTIDE SEQUENCE</scope>
</reference>
<dbReference type="PANTHER" id="PTHR14403:SF6">
    <property type="entry name" value="PRO-FMRFAMIDE-RELATED NEUROPEPTIDE VF"/>
    <property type="match status" value="1"/>
</dbReference>
<dbReference type="GO" id="GO:0005576">
    <property type="term" value="C:extracellular region"/>
    <property type="evidence" value="ECO:0007669"/>
    <property type="project" value="UniProtKB-SubCell"/>
</dbReference>
<dbReference type="GO" id="GO:0007218">
    <property type="term" value="P:neuropeptide signaling pathway"/>
    <property type="evidence" value="ECO:0007669"/>
    <property type="project" value="UniProtKB-KW"/>
</dbReference>
<keyword evidence="4 8" id="KW-0732">Signal</keyword>
<comment type="similarity">
    <text evidence="2">Belongs to the FARP (FMRFamide related peptide) family.</text>
</comment>
<evidence type="ECO:0000256" key="2">
    <source>
        <dbReference type="ARBA" id="ARBA00006356"/>
    </source>
</evidence>
<keyword evidence="3" id="KW-0964">Secreted</keyword>